<dbReference type="EMBL" id="BDDD01008827">
    <property type="protein sequence ID" value="GAV92121.1"/>
    <property type="molecule type" value="Genomic_DNA"/>
</dbReference>
<dbReference type="GO" id="GO:0098662">
    <property type="term" value="P:inorganic cation transmembrane transport"/>
    <property type="evidence" value="ECO:0007669"/>
    <property type="project" value="TreeGrafter"/>
</dbReference>
<dbReference type="Proteomes" id="UP000187406">
    <property type="component" value="Unassembled WGS sequence"/>
</dbReference>
<dbReference type="PANTHER" id="PTHR32468">
    <property type="entry name" value="CATION/H + ANTIPORTER"/>
    <property type="match status" value="1"/>
</dbReference>
<feature type="non-terminal residue" evidence="5">
    <location>
        <position position="1"/>
    </location>
</feature>
<evidence type="ECO:0008006" key="7">
    <source>
        <dbReference type="Google" id="ProtNLM"/>
    </source>
</evidence>
<proteinExistence type="predicted"/>
<dbReference type="OrthoDB" id="1731326at2759"/>
<evidence type="ECO:0000256" key="4">
    <source>
        <dbReference type="ARBA" id="ARBA00023065"/>
    </source>
</evidence>
<keyword evidence="6" id="KW-1185">Reference proteome</keyword>
<evidence type="ECO:0000256" key="2">
    <source>
        <dbReference type="ARBA" id="ARBA00022538"/>
    </source>
</evidence>
<evidence type="ECO:0000313" key="6">
    <source>
        <dbReference type="Proteomes" id="UP000187406"/>
    </source>
</evidence>
<evidence type="ECO:0000313" key="5">
    <source>
        <dbReference type="EMBL" id="GAV92121.1"/>
    </source>
</evidence>
<dbReference type="GO" id="GO:0006813">
    <property type="term" value="P:potassium ion transport"/>
    <property type="evidence" value="ECO:0007669"/>
    <property type="project" value="UniProtKB-KW"/>
</dbReference>
<evidence type="ECO:0000256" key="1">
    <source>
        <dbReference type="ARBA" id="ARBA00022448"/>
    </source>
</evidence>
<organism evidence="5 6">
    <name type="scientific">Cephalotus follicularis</name>
    <name type="common">Albany pitcher plant</name>
    <dbReference type="NCBI Taxonomy" id="3775"/>
    <lineage>
        <taxon>Eukaryota</taxon>
        <taxon>Viridiplantae</taxon>
        <taxon>Streptophyta</taxon>
        <taxon>Embryophyta</taxon>
        <taxon>Tracheophyta</taxon>
        <taxon>Spermatophyta</taxon>
        <taxon>Magnoliopsida</taxon>
        <taxon>eudicotyledons</taxon>
        <taxon>Gunneridae</taxon>
        <taxon>Pentapetalae</taxon>
        <taxon>rosids</taxon>
        <taxon>fabids</taxon>
        <taxon>Oxalidales</taxon>
        <taxon>Cephalotaceae</taxon>
        <taxon>Cephalotus</taxon>
    </lineage>
</organism>
<keyword evidence="3" id="KW-0630">Potassium</keyword>
<dbReference type="GO" id="GO:0012505">
    <property type="term" value="C:endomembrane system"/>
    <property type="evidence" value="ECO:0007669"/>
    <property type="project" value="TreeGrafter"/>
</dbReference>
<keyword evidence="4" id="KW-0406">Ion transport</keyword>
<dbReference type="InterPro" id="IPR050794">
    <property type="entry name" value="CPA2_transporter"/>
</dbReference>
<gene>
    <name evidence="5" type="ORF">CFOL_v3_35502</name>
</gene>
<dbReference type="GO" id="GO:0006885">
    <property type="term" value="P:regulation of pH"/>
    <property type="evidence" value="ECO:0007669"/>
    <property type="project" value="TreeGrafter"/>
</dbReference>
<dbReference type="InParanoid" id="A0A1Q3DI18"/>
<dbReference type="STRING" id="3775.A0A1Q3DI18"/>
<dbReference type="PANTHER" id="PTHR32468:SF114">
    <property type="entry name" value="CATION_H+ EXCHANGER DOMAIN-CONTAINING PROTEIN"/>
    <property type="match status" value="1"/>
</dbReference>
<dbReference type="AlphaFoldDB" id="A0A1Q3DI18"/>
<sequence length="100" mass="11365">IMCIMAQDKRITLAIIPYHKRFPTHGAPVSDTKDSRLDNEVMRNFRTCTARNHQVMYQEEVVMNDAGTVSVIRSMENQYELVMVGRSHDTSSPHVAGITD</sequence>
<protein>
    <recommendedName>
        <fullName evidence="7">Usp domain-containing protein</fullName>
    </recommendedName>
</protein>
<name>A0A1Q3DI18_CEPFO</name>
<keyword evidence="1" id="KW-0813">Transport</keyword>
<evidence type="ECO:0000256" key="3">
    <source>
        <dbReference type="ARBA" id="ARBA00022958"/>
    </source>
</evidence>
<keyword evidence="2" id="KW-0633">Potassium transport</keyword>
<accession>A0A1Q3DI18</accession>
<reference evidence="6" key="1">
    <citation type="submission" date="2016-04" db="EMBL/GenBank/DDBJ databases">
        <title>Cephalotus genome sequencing.</title>
        <authorList>
            <person name="Fukushima K."/>
            <person name="Hasebe M."/>
            <person name="Fang X."/>
        </authorList>
    </citation>
    <scope>NUCLEOTIDE SEQUENCE [LARGE SCALE GENOMIC DNA]</scope>
    <source>
        <strain evidence="6">cv. St1</strain>
    </source>
</reference>
<comment type="caution">
    <text evidence="5">The sequence shown here is derived from an EMBL/GenBank/DDBJ whole genome shotgun (WGS) entry which is preliminary data.</text>
</comment>